<reference evidence="3" key="1">
    <citation type="submission" date="2018-05" db="EMBL/GenBank/DDBJ databases">
        <authorList>
            <person name="Lanie J.A."/>
            <person name="Ng W.-L."/>
            <person name="Kazmierczak K.M."/>
            <person name="Andrzejewski T.M."/>
            <person name="Davidsen T.M."/>
            <person name="Wayne K.J."/>
            <person name="Tettelin H."/>
            <person name="Glass J.I."/>
            <person name="Rusch D."/>
            <person name="Podicherti R."/>
            <person name="Tsui H.-C.T."/>
            <person name="Winkler M.E."/>
        </authorList>
    </citation>
    <scope>NUCLEOTIDE SEQUENCE</scope>
</reference>
<proteinExistence type="predicted"/>
<dbReference type="Pfam" id="PF13360">
    <property type="entry name" value="PQQ_2"/>
    <property type="match status" value="1"/>
</dbReference>
<accession>A0A382PWT4</accession>
<dbReference type="Gene3D" id="2.130.10.10">
    <property type="entry name" value="YVTN repeat-like/Quinoprotein amine dehydrogenase"/>
    <property type="match status" value="1"/>
</dbReference>
<organism evidence="3">
    <name type="scientific">marine metagenome</name>
    <dbReference type="NCBI Taxonomy" id="408172"/>
    <lineage>
        <taxon>unclassified sequences</taxon>
        <taxon>metagenomes</taxon>
        <taxon>ecological metagenomes</taxon>
    </lineage>
</organism>
<dbReference type="InterPro" id="IPR018391">
    <property type="entry name" value="PQQ_b-propeller_rpt"/>
</dbReference>
<dbReference type="SUPFAM" id="SSF50998">
    <property type="entry name" value="Quinoprotein alcohol dehydrogenase-like"/>
    <property type="match status" value="1"/>
</dbReference>
<feature type="non-terminal residue" evidence="3">
    <location>
        <position position="283"/>
    </location>
</feature>
<dbReference type="AlphaFoldDB" id="A0A382PWT4"/>
<name>A0A382PWT4_9ZZZZ</name>
<dbReference type="PANTHER" id="PTHR34512:SF30">
    <property type="entry name" value="OUTER MEMBRANE PROTEIN ASSEMBLY FACTOR BAMB"/>
    <property type="match status" value="1"/>
</dbReference>
<sequence>MKLCLIALLVLAFPALCAENYWPGWLGPKRDGWVKGFEPPKKWPAKLNQVWQLKVGTGYGTPVVVGGRVYQHARQGEEEVVWAVDLKTGKKIWRSGHNTPFKMGGGGEKHGKGPKSNPTYADGRLFVMSITGTLSAWDVKDGKLLWRKNYNSRFKPSYPKWGMCNSPVVDGNRVIAHFGNVEKGVLVALDVKTGKEIWTQGEDGPCYSSPLLVEHEGIRQVIEWNHRALVGVDSKSGKLLWEFPFPHTGTNQNMPTPSFVKGRVLLGGENRGLHGIEPKLENG</sequence>
<dbReference type="InterPro" id="IPR015943">
    <property type="entry name" value="WD40/YVTN_repeat-like_dom_sf"/>
</dbReference>
<dbReference type="Gene3D" id="2.40.10.480">
    <property type="match status" value="1"/>
</dbReference>
<dbReference type="InterPro" id="IPR002372">
    <property type="entry name" value="PQQ_rpt_dom"/>
</dbReference>
<feature type="region of interest" description="Disordered" evidence="1">
    <location>
        <begin position="97"/>
        <end position="116"/>
    </location>
</feature>
<feature type="domain" description="Pyrrolo-quinoline quinone repeat" evidence="2">
    <location>
        <begin position="78"/>
        <end position="269"/>
    </location>
</feature>
<evidence type="ECO:0000313" key="3">
    <source>
        <dbReference type="EMBL" id="SVC77804.1"/>
    </source>
</evidence>
<evidence type="ECO:0000256" key="1">
    <source>
        <dbReference type="SAM" id="MobiDB-lite"/>
    </source>
</evidence>
<dbReference type="PANTHER" id="PTHR34512">
    <property type="entry name" value="CELL SURFACE PROTEIN"/>
    <property type="match status" value="1"/>
</dbReference>
<dbReference type="SMART" id="SM00564">
    <property type="entry name" value="PQQ"/>
    <property type="match status" value="4"/>
</dbReference>
<dbReference type="EMBL" id="UINC01110351">
    <property type="protein sequence ID" value="SVC77804.1"/>
    <property type="molecule type" value="Genomic_DNA"/>
</dbReference>
<protein>
    <recommendedName>
        <fullName evidence="2">Pyrrolo-quinoline quinone repeat domain-containing protein</fullName>
    </recommendedName>
</protein>
<evidence type="ECO:0000259" key="2">
    <source>
        <dbReference type="Pfam" id="PF13360"/>
    </source>
</evidence>
<gene>
    <name evidence="3" type="ORF">METZ01_LOCUS330658</name>
</gene>
<dbReference type="InterPro" id="IPR011047">
    <property type="entry name" value="Quinoprotein_ADH-like_sf"/>
</dbReference>